<evidence type="ECO:0000313" key="3">
    <source>
        <dbReference type="EMBL" id="CAP25482.2"/>
    </source>
</evidence>
<dbReference type="PANTHER" id="PTHR47517:SF2">
    <property type="entry name" value="C-TYPE LECTIN DOMAIN-CONTAINING PROTEIN"/>
    <property type="match status" value="1"/>
</dbReference>
<reference evidence="3" key="2">
    <citation type="journal article" date="2011" name="PLoS Genet.">
        <title>Caenorhabditis briggsae recombinant inbred line genotypes reveal inter-strain incompatibility and the evolution of recombination.</title>
        <authorList>
            <person name="Ross J.A."/>
            <person name="Koboldt D.C."/>
            <person name="Staisch J.E."/>
            <person name="Chamberlin H.M."/>
            <person name="Gupta B.P."/>
            <person name="Miller R.D."/>
            <person name="Baird S.E."/>
            <person name="Haag E.S."/>
        </authorList>
    </citation>
    <scope>NUCLEOTIDE SEQUENCE</scope>
    <source>
        <strain evidence="3">AF16</strain>
    </source>
</reference>
<dbReference type="eggNOG" id="KOG4297">
    <property type="taxonomic scope" value="Eukaryota"/>
</dbReference>
<keyword evidence="5" id="KW-1185">Reference proteome</keyword>
<evidence type="ECO:0000313" key="5">
    <source>
        <dbReference type="Proteomes" id="UP000008549"/>
    </source>
</evidence>
<feature type="compositionally biased region" description="Low complexity" evidence="1">
    <location>
        <begin position="36"/>
        <end position="47"/>
    </location>
</feature>
<dbReference type="RefSeq" id="XP_045092783.1">
    <property type="nucleotide sequence ID" value="XM_045238222.1"/>
</dbReference>
<accession>G2J6G3</accession>
<dbReference type="WormBase" id="CBG04852">
    <property type="protein sequence ID" value="CBP06844"/>
    <property type="gene ID" value="WBGene00027451"/>
</dbReference>
<dbReference type="Proteomes" id="UP000008549">
    <property type="component" value="Unassembled WGS sequence"/>
</dbReference>
<dbReference type="EMBL" id="HE601135">
    <property type="protein sequence ID" value="CAP25511.2"/>
    <property type="molecule type" value="Genomic_DNA"/>
</dbReference>
<dbReference type="EMBL" id="HE601135">
    <property type="protein sequence ID" value="CAP25482.2"/>
    <property type="molecule type" value="Genomic_DNA"/>
</dbReference>
<dbReference type="AlphaFoldDB" id="G2J6G3"/>
<organism evidence="3">
    <name type="scientific">Caenorhabditis briggsae</name>
    <dbReference type="NCBI Taxonomy" id="6238"/>
    <lineage>
        <taxon>Eukaryota</taxon>
        <taxon>Metazoa</taxon>
        <taxon>Ecdysozoa</taxon>
        <taxon>Nematoda</taxon>
        <taxon>Chromadorea</taxon>
        <taxon>Rhabditida</taxon>
        <taxon>Rhabditina</taxon>
        <taxon>Rhabditomorpha</taxon>
        <taxon>Rhabditoidea</taxon>
        <taxon>Rhabditidae</taxon>
        <taxon>Peloderinae</taxon>
        <taxon>Caenorhabditis</taxon>
    </lineage>
</organism>
<dbReference type="GeneID" id="8580019"/>
<dbReference type="HOGENOM" id="CLU_1679510_0_0_1"/>
<feature type="chain" id="PRO_5011938864" evidence="2">
    <location>
        <begin position="16"/>
        <end position="157"/>
    </location>
</feature>
<feature type="region of interest" description="Disordered" evidence="1">
    <location>
        <begin position="25"/>
        <end position="75"/>
    </location>
</feature>
<reference evidence="3" key="1">
    <citation type="journal article" date="2003" name="PLoS Biol.">
        <title>The genome sequence of Caenorhabditis briggsae: a platform for comparative genomics.</title>
        <authorList>
            <person name="Stein L.D."/>
            <person name="Bao Z."/>
            <person name="Blasiar D."/>
            <person name="Blumenthal T."/>
            <person name="Brent M.R."/>
            <person name="Chen N."/>
            <person name="Chinwalla A."/>
            <person name="Clarke L."/>
            <person name="Clee C."/>
            <person name="Coghlan A."/>
            <person name="Coulson A."/>
            <person name="D'Eustachio P."/>
            <person name="Fitch D.H."/>
            <person name="Fulton L.A."/>
            <person name="Fulton R.E."/>
            <person name="Griffiths-Jones S."/>
            <person name="Harris T.W."/>
            <person name="Hillier L.W."/>
            <person name="Kamath R."/>
            <person name="Kuwabara P.E."/>
            <person name="Mardis E.R."/>
            <person name="Marra M.A."/>
            <person name="Miner T.L."/>
            <person name="Minx P."/>
            <person name="Mullikin J.C."/>
            <person name="Plumb R.W."/>
            <person name="Rogers J."/>
            <person name="Schein J.E."/>
            <person name="Sohrmann M."/>
            <person name="Spieth J."/>
            <person name="Stajich J.E."/>
            <person name="Wei C."/>
            <person name="Willey D."/>
            <person name="Wilson R.K."/>
            <person name="Durbin R."/>
            <person name="Waterston R.H."/>
        </authorList>
    </citation>
    <scope>NUCLEOTIDE SEQUENCE [LARGE SCALE GENOMIC DNA]</scope>
    <source>
        <strain evidence="3">AF16</strain>
    </source>
</reference>
<protein>
    <submittedName>
        <fullName evidence="3">Protein CBG04852</fullName>
    </submittedName>
    <submittedName>
        <fullName evidence="4">Protein CBG04885</fullName>
    </submittedName>
</protein>
<dbReference type="PANTHER" id="PTHR47517">
    <property type="entry name" value="C-TYPE LECTIN-RELATED"/>
    <property type="match status" value="1"/>
</dbReference>
<evidence type="ECO:0000256" key="2">
    <source>
        <dbReference type="SAM" id="SignalP"/>
    </source>
</evidence>
<keyword evidence="2" id="KW-0732">Signal</keyword>
<sequence>MKLLSLVFLVPFIAAIFLEGNGNGGERHHSGGGGFSSSSSSSGSSGSSEEHGHHHGHRPPYRPPHRPPPPPRKQCDEGWMRFERPNGLIWCIYMYRGVTACIQQFIISPNFVAGPNDYASWKAAFNNGDLDKYTCQAPAYPYTRYYACGKVGAQRTA</sequence>
<dbReference type="KEGG" id="cbr:CBG_04852"/>
<reference evidence="3" key="3">
    <citation type="submission" date="2011-10" db="EMBL/GenBank/DDBJ databases">
        <authorList>
            <consortium name="WormBase Consortium"/>
            <person name="Howe K.L."/>
        </authorList>
    </citation>
    <scope>NUCLEOTIDE SEQUENCE</scope>
    <source>
        <strain evidence="3">AF16</strain>
    </source>
</reference>
<evidence type="ECO:0000313" key="7">
    <source>
        <dbReference type="WormBase" id="CBG04885"/>
    </source>
</evidence>
<dbReference type="CTD" id="8580019"/>
<evidence type="ECO:0000313" key="6">
    <source>
        <dbReference type="WormBase" id="CBG04852"/>
    </source>
</evidence>
<name>G2J6G3_CAEBR</name>
<evidence type="ECO:0000313" key="4">
    <source>
        <dbReference type="EMBL" id="CAP25511.2"/>
    </source>
</evidence>
<dbReference type="WormBase" id="CBG04885">
    <property type="protein sequence ID" value="CBP06844"/>
    <property type="gene ID" value="WBGene00027480"/>
</dbReference>
<feature type="signal peptide" evidence="2">
    <location>
        <begin position="1"/>
        <end position="15"/>
    </location>
</feature>
<evidence type="ECO:0000256" key="1">
    <source>
        <dbReference type="SAM" id="MobiDB-lite"/>
    </source>
</evidence>
<gene>
    <name evidence="3 6" type="ORF">CBG04852</name>
    <name evidence="4 7" type="ORF">CBG04885</name>
    <name evidence="3" type="ORF">CBG_04852</name>
    <name evidence="4" type="ORF">CBG_04885</name>
</gene>
<dbReference type="STRING" id="6238.G2J6G3"/>
<proteinExistence type="predicted"/>
<feature type="compositionally biased region" description="Basic residues" evidence="1">
    <location>
        <begin position="53"/>
        <end position="65"/>
    </location>
</feature>